<evidence type="ECO:0000313" key="8">
    <source>
        <dbReference type="EMBL" id="ASQ45182.1"/>
    </source>
</evidence>
<keyword evidence="9" id="KW-1185">Reference proteome</keyword>
<evidence type="ECO:0000256" key="5">
    <source>
        <dbReference type="ARBA" id="ARBA00023136"/>
    </source>
</evidence>
<sequence length="276" mass="31887">MKRRKSLFSLMMLISSMAFAHDPFVSISKQSQWPILLSALLLLLIWIVYCIGCWKIWPGFKRWFLFQLTIFTVGMTIFGSLDEWAETNAAAHMTQHMLMMTVIAPLWVLAQPLPQFSRVIGRFSMRLVFPLLNIVQYPMLAALLHGAVIWFWHAPRLYLLALENPWWHVIEHACFIITAGLFWWSVLRCTKTTAAKAFLALLFTLMHTGLLGALFTFAHIPLYGKNSSLQNQQLAGLIMWVAGAIPYLLAVIWCSHRWLQQVYLNDFHNNNSKLYS</sequence>
<dbReference type="Pfam" id="PF09678">
    <property type="entry name" value="Caa3_CtaG"/>
    <property type="match status" value="1"/>
</dbReference>
<keyword evidence="4 6" id="KW-1133">Transmembrane helix</keyword>
<evidence type="ECO:0000256" key="4">
    <source>
        <dbReference type="ARBA" id="ARBA00022989"/>
    </source>
</evidence>
<keyword evidence="3 6" id="KW-0812">Transmembrane</keyword>
<protein>
    <submittedName>
        <fullName evidence="8">Cytochrome c oxidase caa3 assembly factor (Caa3_CtaG)</fullName>
    </submittedName>
</protein>
<feature type="transmembrane region" description="Helical" evidence="6">
    <location>
        <begin position="234"/>
        <end position="254"/>
    </location>
</feature>
<dbReference type="EMBL" id="CP016397">
    <property type="protein sequence ID" value="ASQ45182.1"/>
    <property type="molecule type" value="Genomic_DNA"/>
</dbReference>
<keyword evidence="2" id="KW-1003">Cell membrane</keyword>
<dbReference type="KEGG" id="lcd:clem_03120"/>
<dbReference type="RefSeq" id="WP_094090266.1">
    <property type="nucleotide sequence ID" value="NZ_CP016397.1"/>
</dbReference>
<proteinExistence type="predicted"/>
<keyword evidence="5 6" id="KW-0472">Membrane</keyword>
<evidence type="ECO:0000256" key="1">
    <source>
        <dbReference type="ARBA" id="ARBA00004651"/>
    </source>
</evidence>
<feature type="transmembrane region" description="Helical" evidence="6">
    <location>
        <begin position="165"/>
        <end position="186"/>
    </location>
</feature>
<feature type="signal peptide" evidence="7">
    <location>
        <begin position="1"/>
        <end position="20"/>
    </location>
</feature>
<gene>
    <name evidence="8" type="ORF">clem_03120</name>
</gene>
<dbReference type="InterPro" id="IPR019108">
    <property type="entry name" value="Caa3_assmbl_CtaG-rel"/>
</dbReference>
<name>A0A222P012_9GAMM</name>
<comment type="subcellular location">
    <subcellularLocation>
        <location evidence="1">Cell membrane</location>
        <topology evidence="1">Multi-pass membrane protein</topology>
    </subcellularLocation>
</comment>
<feature type="transmembrane region" description="Helical" evidence="6">
    <location>
        <begin position="198"/>
        <end position="222"/>
    </location>
</feature>
<evidence type="ECO:0000256" key="6">
    <source>
        <dbReference type="SAM" id="Phobius"/>
    </source>
</evidence>
<reference evidence="9" key="1">
    <citation type="submission" date="2016-07" db="EMBL/GenBank/DDBJ databases">
        <authorList>
            <person name="Florea S."/>
            <person name="Webb J.S."/>
            <person name="Jaromczyk J."/>
            <person name="Schardl C.L."/>
        </authorList>
    </citation>
    <scope>NUCLEOTIDE SEQUENCE [LARGE SCALE GENOMIC DNA]</scope>
    <source>
        <strain evidence="9">CDC-D5610</strain>
    </source>
</reference>
<feature type="transmembrane region" description="Helical" evidence="6">
    <location>
        <begin position="36"/>
        <end position="57"/>
    </location>
</feature>
<dbReference type="GO" id="GO:0005886">
    <property type="term" value="C:plasma membrane"/>
    <property type="evidence" value="ECO:0007669"/>
    <property type="project" value="UniProtKB-SubCell"/>
</dbReference>
<evidence type="ECO:0000313" key="9">
    <source>
        <dbReference type="Proteomes" id="UP000201728"/>
    </source>
</evidence>
<dbReference type="AlphaFoldDB" id="A0A222P012"/>
<organism evidence="8 9">
    <name type="scientific">Legionella clemsonensis</name>
    <dbReference type="NCBI Taxonomy" id="1867846"/>
    <lineage>
        <taxon>Bacteria</taxon>
        <taxon>Pseudomonadati</taxon>
        <taxon>Pseudomonadota</taxon>
        <taxon>Gammaproteobacteria</taxon>
        <taxon>Legionellales</taxon>
        <taxon>Legionellaceae</taxon>
        <taxon>Legionella</taxon>
    </lineage>
</organism>
<evidence type="ECO:0000256" key="7">
    <source>
        <dbReference type="SAM" id="SignalP"/>
    </source>
</evidence>
<dbReference type="OrthoDB" id="9808789at2"/>
<accession>A0A222P012</accession>
<evidence type="ECO:0000256" key="2">
    <source>
        <dbReference type="ARBA" id="ARBA00022475"/>
    </source>
</evidence>
<feature type="transmembrane region" description="Helical" evidence="6">
    <location>
        <begin position="64"/>
        <end position="81"/>
    </location>
</feature>
<feature type="transmembrane region" description="Helical" evidence="6">
    <location>
        <begin position="93"/>
        <end position="110"/>
    </location>
</feature>
<feature type="chain" id="PRO_5012781675" evidence="7">
    <location>
        <begin position="21"/>
        <end position="276"/>
    </location>
</feature>
<feature type="transmembrane region" description="Helical" evidence="6">
    <location>
        <begin position="131"/>
        <end position="153"/>
    </location>
</feature>
<dbReference type="Proteomes" id="UP000201728">
    <property type="component" value="Chromosome"/>
</dbReference>
<evidence type="ECO:0000256" key="3">
    <source>
        <dbReference type="ARBA" id="ARBA00022692"/>
    </source>
</evidence>
<keyword evidence="7" id="KW-0732">Signal</keyword>